<reference evidence="3 4" key="1">
    <citation type="submission" date="2019-10" db="EMBL/GenBank/DDBJ databases">
        <title>Nocardia macrotermitis sp. nov. and Nocardia aurantia sp. nov., isolated from the gut of fungus growing-termite Macrotermes natalensis.</title>
        <authorList>
            <person name="Benndorf R."/>
            <person name="Schwitalla J."/>
            <person name="Martin K."/>
            <person name="De Beer W."/>
            <person name="Kaster A.-K."/>
            <person name="Vollmers J."/>
            <person name="Poulsen M."/>
            <person name="Beemelmanns C."/>
        </authorList>
    </citation>
    <scope>NUCLEOTIDE SEQUENCE [LARGE SCALE GENOMIC DNA]</scope>
    <source>
        <strain evidence="3 4">RB20</strain>
    </source>
</reference>
<dbReference type="InterPro" id="IPR021454">
    <property type="entry name" value="DUF3105"/>
</dbReference>
<evidence type="ECO:0008006" key="5">
    <source>
        <dbReference type="Google" id="ProtNLM"/>
    </source>
</evidence>
<dbReference type="Pfam" id="PF11303">
    <property type="entry name" value="DUF3105"/>
    <property type="match status" value="1"/>
</dbReference>
<keyword evidence="2" id="KW-0472">Membrane</keyword>
<proteinExistence type="predicted"/>
<organism evidence="3 4">
    <name type="scientific">Nocardia macrotermitis</name>
    <dbReference type="NCBI Taxonomy" id="2585198"/>
    <lineage>
        <taxon>Bacteria</taxon>
        <taxon>Bacillati</taxon>
        <taxon>Actinomycetota</taxon>
        <taxon>Actinomycetes</taxon>
        <taxon>Mycobacteriales</taxon>
        <taxon>Nocardiaceae</taxon>
        <taxon>Nocardia</taxon>
    </lineage>
</organism>
<keyword evidence="2" id="KW-1133">Transmembrane helix</keyword>
<comment type="caution">
    <text evidence="3">The sequence shown here is derived from an EMBL/GenBank/DDBJ whole genome shotgun (WGS) entry which is preliminary data.</text>
</comment>
<gene>
    <name evidence="3" type="ORF">NRB20_65550</name>
</gene>
<dbReference type="AlphaFoldDB" id="A0A7K0DCB6"/>
<dbReference type="EMBL" id="WEGK01000019">
    <property type="protein sequence ID" value="MQY23425.1"/>
    <property type="molecule type" value="Genomic_DNA"/>
</dbReference>
<keyword evidence="2" id="KW-0812">Transmembrane</keyword>
<evidence type="ECO:0000256" key="1">
    <source>
        <dbReference type="SAM" id="MobiDB-lite"/>
    </source>
</evidence>
<keyword evidence="4" id="KW-1185">Reference proteome</keyword>
<name>A0A7K0DCB6_9NOCA</name>
<evidence type="ECO:0000256" key="2">
    <source>
        <dbReference type="SAM" id="Phobius"/>
    </source>
</evidence>
<dbReference type="RefSeq" id="WP_153415193.1">
    <property type="nucleotide sequence ID" value="NZ_WEGK01000019.1"/>
</dbReference>
<sequence>MPNTSAKSAKAIRAAARSAPASKSKGGPKLPGGGRIQWPIVGGVVVIVALVAALAVYLVPKYQQKADAQKFTPTADHKDPSTDIPGVVHKEYPAGLHVSATQRVAYDMTPPMGGPHDASWATCTGVVYGKAIRTENAVHSLEHGAVWIAYNPDKVTGSALDSLKDRVQGKPAMLMSPYPGLDHTVSLQSWGHQLKLDDPKDKRVGEFITALRLNQYTYPEVGADCANPTFDTDNPPAFDASAPGKDAIPMDGKGLQTDPSEMGGALPGGIPGIPVPSGGGQFVPGAGR</sequence>
<feature type="transmembrane region" description="Helical" evidence="2">
    <location>
        <begin position="36"/>
        <end position="59"/>
    </location>
</feature>
<feature type="compositionally biased region" description="Low complexity" evidence="1">
    <location>
        <begin position="1"/>
        <end position="28"/>
    </location>
</feature>
<accession>A0A7K0DCB6</accession>
<dbReference type="Proteomes" id="UP000438448">
    <property type="component" value="Unassembled WGS sequence"/>
</dbReference>
<evidence type="ECO:0000313" key="4">
    <source>
        <dbReference type="Proteomes" id="UP000438448"/>
    </source>
</evidence>
<protein>
    <recommendedName>
        <fullName evidence="5">DUF3105 domain-containing protein</fullName>
    </recommendedName>
</protein>
<evidence type="ECO:0000313" key="3">
    <source>
        <dbReference type="EMBL" id="MQY23425.1"/>
    </source>
</evidence>
<dbReference type="OrthoDB" id="164831at2"/>
<feature type="region of interest" description="Disordered" evidence="1">
    <location>
        <begin position="1"/>
        <end position="32"/>
    </location>
</feature>